<dbReference type="PANTHER" id="PTHR43436:SF1">
    <property type="entry name" value="TRANSCRIPTIONAL REGULATORY PROTEIN"/>
    <property type="match status" value="1"/>
</dbReference>
<dbReference type="OMA" id="TFHEHFK"/>
<dbReference type="PANTHER" id="PTHR43436">
    <property type="entry name" value="ARAC-FAMILY TRANSCRIPTIONAL REGULATOR"/>
    <property type="match status" value="1"/>
</dbReference>
<dbReference type="RefSeq" id="WP_011732147.1">
    <property type="nucleotide sequence ID" value="NZ_AABUZP020000005.1"/>
</dbReference>
<gene>
    <name evidence="6" type="ORF">AAH17_06670</name>
    <name evidence="7" type="ORF">AAH24_00030</name>
    <name evidence="4" type="ORF">BVH53_07975</name>
    <name evidence="5" type="ORF">CX802_08760</name>
</gene>
<dbReference type="EMBL" id="AACCXK010000010">
    <property type="protein sequence ID" value="EAK0453342.1"/>
    <property type="molecule type" value="Genomic_DNA"/>
</dbReference>
<dbReference type="EMBL" id="AACCXM010000001">
    <property type="protein sequence ID" value="EAK0467762.1"/>
    <property type="molecule type" value="Genomic_DNA"/>
</dbReference>
<keyword evidence="8" id="KW-1185">Reference proteome</keyword>
<dbReference type="Gene3D" id="1.10.10.60">
    <property type="entry name" value="Homeodomain-like"/>
    <property type="match status" value="2"/>
</dbReference>
<evidence type="ECO:0000313" key="5">
    <source>
        <dbReference type="EMBL" id="EAI8859913.1"/>
    </source>
</evidence>
<protein>
    <submittedName>
        <fullName evidence="4">AraC family transcriptional regulator</fullName>
    </submittedName>
</protein>
<dbReference type="GO" id="GO:0003700">
    <property type="term" value="F:DNA-binding transcription factor activity"/>
    <property type="evidence" value="ECO:0007669"/>
    <property type="project" value="InterPro"/>
</dbReference>
<evidence type="ECO:0000313" key="9">
    <source>
        <dbReference type="Proteomes" id="UP000557842"/>
    </source>
</evidence>
<dbReference type="SMART" id="SM00342">
    <property type="entry name" value="HTH_ARAC"/>
    <property type="match status" value="1"/>
</dbReference>
<dbReference type="PROSITE" id="PS01124">
    <property type="entry name" value="HTH_ARAC_FAMILY_2"/>
    <property type="match status" value="1"/>
</dbReference>
<name>A0A5L4VTN8_CAMFE</name>
<dbReference type="InterPro" id="IPR009594">
    <property type="entry name" value="Tscrpt_reg_HTH_AraC_N"/>
</dbReference>
<evidence type="ECO:0000313" key="7">
    <source>
        <dbReference type="EMBL" id="EAK0467762.1"/>
    </source>
</evidence>
<dbReference type="EMBL" id="AABQDW010000017">
    <property type="protein sequence ID" value="EAI5408627.1"/>
    <property type="molecule type" value="Genomic_DNA"/>
</dbReference>
<dbReference type="Pfam" id="PF12833">
    <property type="entry name" value="HTH_18"/>
    <property type="match status" value="1"/>
</dbReference>
<dbReference type="InterPro" id="IPR018060">
    <property type="entry name" value="HTH_AraC"/>
</dbReference>
<organism evidence="4 9">
    <name type="scientific">Campylobacter fetus</name>
    <dbReference type="NCBI Taxonomy" id="196"/>
    <lineage>
        <taxon>Bacteria</taxon>
        <taxon>Pseudomonadati</taxon>
        <taxon>Campylobacterota</taxon>
        <taxon>Epsilonproteobacteria</taxon>
        <taxon>Campylobacterales</taxon>
        <taxon>Campylobacteraceae</taxon>
        <taxon>Campylobacter</taxon>
    </lineage>
</organism>
<dbReference type="EMBL" id="AABTCC010000037">
    <property type="protein sequence ID" value="EAI8859913.1"/>
    <property type="molecule type" value="Genomic_DNA"/>
</dbReference>
<dbReference type="SUPFAM" id="SSF46689">
    <property type="entry name" value="Homeodomain-like"/>
    <property type="match status" value="2"/>
</dbReference>
<evidence type="ECO:0000313" key="8">
    <source>
        <dbReference type="Proteomes" id="UP000535509"/>
    </source>
</evidence>
<dbReference type="Proteomes" id="UP000535509">
    <property type="component" value="Unassembled WGS sequence"/>
</dbReference>
<evidence type="ECO:0000313" key="4">
    <source>
        <dbReference type="EMBL" id="EAI5408627.1"/>
    </source>
</evidence>
<dbReference type="GO" id="GO:0043565">
    <property type="term" value="F:sequence-specific DNA binding"/>
    <property type="evidence" value="ECO:0007669"/>
    <property type="project" value="InterPro"/>
</dbReference>
<dbReference type="Proteomes" id="UP000557842">
    <property type="component" value="Unassembled WGS sequence"/>
</dbReference>
<accession>A0A5L4VTN8</accession>
<dbReference type="AlphaFoldDB" id="A0A5L4VTN8"/>
<evidence type="ECO:0000259" key="3">
    <source>
        <dbReference type="PROSITE" id="PS01124"/>
    </source>
</evidence>
<evidence type="ECO:0000256" key="2">
    <source>
        <dbReference type="ARBA" id="ARBA00023163"/>
    </source>
</evidence>
<feature type="domain" description="HTH araC/xylS-type" evidence="3">
    <location>
        <begin position="192"/>
        <end position="290"/>
    </location>
</feature>
<proteinExistence type="predicted"/>
<keyword evidence="2" id="KW-0804">Transcription</keyword>
<dbReference type="GeneID" id="61065110"/>
<comment type="caution">
    <text evidence="4">The sequence shown here is derived from an EMBL/GenBank/DDBJ whole genome shotgun (WGS) entry which is preliminary data.</text>
</comment>
<reference evidence="4 9" key="1">
    <citation type="submission" date="2018-05" db="EMBL/GenBank/DDBJ databases">
        <authorList>
            <consortium name="PulseNet: The National Subtyping Network for Foodborne Disease Surveillance"/>
            <person name="Tarr C.L."/>
            <person name="Trees E."/>
            <person name="Katz L.S."/>
            <person name="Carleton-Romer H.A."/>
            <person name="Stroika S."/>
            <person name="Kucerova Z."/>
            <person name="Roache K.F."/>
            <person name="Sabol A.L."/>
            <person name="Besser J."/>
            <person name="Gerner-Smidt P."/>
        </authorList>
    </citation>
    <scope>NUCLEOTIDE SEQUENCE [LARGE SCALE GENOMIC DNA]</scope>
    <source>
        <strain evidence="6">2014D-0197</strain>
        <strain evidence="4 9">2016D-0221</strain>
        <strain evidence="7">D4313</strain>
        <strain evidence="5 8">PNUSAC001503</strain>
    </source>
</reference>
<dbReference type="InterPro" id="IPR009057">
    <property type="entry name" value="Homeodomain-like_sf"/>
</dbReference>
<evidence type="ECO:0000313" key="6">
    <source>
        <dbReference type="EMBL" id="EAK0453342.1"/>
    </source>
</evidence>
<evidence type="ECO:0000256" key="1">
    <source>
        <dbReference type="ARBA" id="ARBA00023015"/>
    </source>
</evidence>
<dbReference type="Pfam" id="PF06719">
    <property type="entry name" value="AraC_N"/>
    <property type="match status" value="1"/>
</dbReference>
<keyword evidence="1" id="KW-0805">Transcription regulation</keyword>
<sequence>MDYRDEILKLILKTKANYGEIQTDIKQLSFYTAIKPTEFLNTIYEPSICVIIQGQKAVGFGNDLYSYNPHKYLLATTYIPARIQIEKASKDQPYISLVIKLKPESIYEVIKEVGDFKIQNKKNIKNGLCFSDLDDTLLEAIAKFVKLIEKPKNDAEFLSNLILKEIIYLILKQNGDLLKQYILEGNLANQISRAIMAIKNSFNENINMKKLSKEIGISESLLYQNFKKITSLSPLQFQKKIRLEEAKNLLISTNLEASQIAFKVGYESPSQFSREYARMFGMSPKAHCNFLRDSINL</sequence>